<dbReference type="GO" id="GO:0005524">
    <property type="term" value="F:ATP binding"/>
    <property type="evidence" value="ECO:0007669"/>
    <property type="project" value="UniProtKB-KW"/>
</dbReference>
<dbReference type="InterPro" id="IPR003593">
    <property type="entry name" value="AAA+_ATPase"/>
</dbReference>
<dbReference type="InterPro" id="IPR017871">
    <property type="entry name" value="ABC_transporter-like_CS"/>
</dbReference>
<dbReference type="InterPro" id="IPR003439">
    <property type="entry name" value="ABC_transporter-like_ATP-bd"/>
</dbReference>
<sequence>MSDVTPSMQLRVRGLDKTYPGGVRALSGIELDVGPGLFGLLGPNGAGKSSLMRTLATLQRPDAGSIHLGETDVLADPAALRRRLGYLPQDFGVHPGVTARGLLDHIALMKGIVDGRERARAVHELLERVNLTGAADRPVAEFSGGMRQRVGIAQALLGAPRLVIVDEPTAGLDPAERNRLHQLLSEISGEAIVLLSTHLVDDVASLCGDMAILAGGRIVRRGSPSAACAELDGKLWQARVARARQAEVTRGVRPLQVSPRLGDVVVTVVSATRPGEAFGPKAPELEDLYHHSLHEASA</sequence>
<keyword evidence="3" id="KW-0547">Nucleotide-binding</keyword>
<reference evidence="6 7" key="1">
    <citation type="submission" date="2015-09" db="EMBL/GenBank/DDBJ databases">
        <title>Sorangium comparison.</title>
        <authorList>
            <person name="Zaburannyi N."/>
            <person name="Bunk B."/>
            <person name="Overmann J."/>
            <person name="Mueller R."/>
        </authorList>
    </citation>
    <scope>NUCLEOTIDE SEQUENCE [LARGE SCALE GENOMIC DNA]</scope>
    <source>
        <strain evidence="6 7">So ce836</strain>
    </source>
</reference>
<keyword evidence="2" id="KW-0813">Transport</keyword>
<dbReference type="Proteomes" id="UP000295497">
    <property type="component" value="Chromosome"/>
</dbReference>
<evidence type="ECO:0000256" key="2">
    <source>
        <dbReference type="ARBA" id="ARBA00022448"/>
    </source>
</evidence>
<dbReference type="PROSITE" id="PS00211">
    <property type="entry name" value="ABC_TRANSPORTER_1"/>
    <property type="match status" value="1"/>
</dbReference>
<accession>A0A4P2QT74</accession>
<dbReference type="AlphaFoldDB" id="A0A4P2QT74"/>
<dbReference type="PANTHER" id="PTHR43335">
    <property type="entry name" value="ABC TRANSPORTER, ATP-BINDING PROTEIN"/>
    <property type="match status" value="1"/>
</dbReference>
<keyword evidence="4 6" id="KW-0067">ATP-binding</keyword>
<dbReference type="PANTHER" id="PTHR43335:SF2">
    <property type="entry name" value="ABC TRANSPORTER, ATP-BINDING PROTEIN"/>
    <property type="match status" value="1"/>
</dbReference>
<dbReference type="PROSITE" id="PS50893">
    <property type="entry name" value="ABC_TRANSPORTER_2"/>
    <property type="match status" value="1"/>
</dbReference>
<evidence type="ECO:0000313" key="7">
    <source>
        <dbReference type="Proteomes" id="UP000295497"/>
    </source>
</evidence>
<dbReference type="GO" id="GO:0016887">
    <property type="term" value="F:ATP hydrolysis activity"/>
    <property type="evidence" value="ECO:0007669"/>
    <property type="project" value="InterPro"/>
</dbReference>
<dbReference type="Gene3D" id="3.40.50.300">
    <property type="entry name" value="P-loop containing nucleotide triphosphate hydrolases"/>
    <property type="match status" value="1"/>
</dbReference>
<comment type="similarity">
    <text evidence="1">Belongs to the ABC transporter superfamily.</text>
</comment>
<dbReference type="SUPFAM" id="SSF52540">
    <property type="entry name" value="P-loop containing nucleoside triphosphate hydrolases"/>
    <property type="match status" value="1"/>
</dbReference>
<dbReference type="EMBL" id="CP012672">
    <property type="protein sequence ID" value="AUX32753.1"/>
    <property type="molecule type" value="Genomic_DNA"/>
</dbReference>
<evidence type="ECO:0000256" key="4">
    <source>
        <dbReference type="ARBA" id="ARBA00022840"/>
    </source>
</evidence>
<evidence type="ECO:0000259" key="5">
    <source>
        <dbReference type="PROSITE" id="PS50893"/>
    </source>
</evidence>
<dbReference type="Pfam" id="PF00005">
    <property type="entry name" value="ABC_tran"/>
    <property type="match status" value="1"/>
</dbReference>
<evidence type="ECO:0000256" key="1">
    <source>
        <dbReference type="ARBA" id="ARBA00005417"/>
    </source>
</evidence>
<feature type="domain" description="ABC transporter" evidence="5">
    <location>
        <begin position="10"/>
        <end position="240"/>
    </location>
</feature>
<evidence type="ECO:0000313" key="6">
    <source>
        <dbReference type="EMBL" id="AUX32753.1"/>
    </source>
</evidence>
<gene>
    <name evidence="6" type="ORF">SOCE836_049000</name>
</gene>
<dbReference type="InterPro" id="IPR027417">
    <property type="entry name" value="P-loop_NTPase"/>
</dbReference>
<dbReference type="SMART" id="SM00382">
    <property type="entry name" value="AAA"/>
    <property type="match status" value="1"/>
</dbReference>
<protein>
    <submittedName>
        <fullName evidence="6">ABC transporter ATP-binding protein</fullName>
    </submittedName>
</protein>
<organism evidence="6 7">
    <name type="scientific">Sorangium cellulosum</name>
    <name type="common">Polyangium cellulosum</name>
    <dbReference type="NCBI Taxonomy" id="56"/>
    <lineage>
        <taxon>Bacteria</taxon>
        <taxon>Pseudomonadati</taxon>
        <taxon>Myxococcota</taxon>
        <taxon>Polyangia</taxon>
        <taxon>Polyangiales</taxon>
        <taxon>Polyangiaceae</taxon>
        <taxon>Sorangium</taxon>
    </lineage>
</organism>
<proteinExistence type="inferred from homology"/>
<dbReference type="CDD" id="cd03264">
    <property type="entry name" value="ABC_drug_resistance_like"/>
    <property type="match status" value="1"/>
</dbReference>
<evidence type="ECO:0000256" key="3">
    <source>
        <dbReference type="ARBA" id="ARBA00022741"/>
    </source>
</evidence>
<name>A0A4P2QT74_SORCE</name>